<dbReference type="Proteomes" id="UP000052979">
    <property type="component" value="Unassembled WGS sequence"/>
</dbReference>
<evidence type="ECO:0008006" key="5">
    <source>
        <dbReference type="Google" id="ProtNLM"/>
    </source>
</evidence>
<name>A0A0C5BFF3_9MICO</name>
<evidence type="ECO:0000313" key="3">
    <source>
        <dbReference type="Proteomes" id="UP000052979"/>
    </source>
</evidence>
<reference evidence="2 4" key="2">
    <citation type="submission" date="2018-02" db="EMBL/GenBank/DDBJ databases">
        <title>Bacteriophage NCPPB3778 and a type I-E CRISPR drive the evolution of the US Biological Select Agent, Rathayibacter toxicus.</title>
        <authorList>
            <person name="Davis E.W.II."/>
            <person name="Tabima J.F."/>
            <person name="Weisberg A.J."/>
            <person name="Lopes L.D."/>
            <person name="Wiseman M.S."/>
            <person name="Wiseman M.S."/>
            <person name="Pupko T."/>
            <person name="Belcher M.S."/>
            <person name="Sechler A.J."/>
            <person name="Tancos M.A."/>
            <person name="Schroeder B.K."/>
            <person name="Murray T.D."/>
            <person name="Luster D.G."/>
            <person name="Schneider W.L."/>
            <person name="Rogers E."/>
            <person name="Andreote F.D."/>
            <person name="Grunwald N.J."/>
            <person name="Putnam M.L."/>
            <person name="Chang J.H."/>
        </authorList>
    </citation>
    <scope>NUCLEOTIDE SEQUENCE [LARGE SCALE GENOMIC DNA]</scope>
    <source>
        <strain evidence="2 4">FH99</strain>
    </source>
</reference>
<gene>
    <name evidence="2" type="ORF">C5C51_07330</name>
    <name evidence="1" type="ORF">VT73_10465</name>
</gene>
<protein>
    <recommendedName>
        <fullName evidence="5">GNAT family N-acetyltransferase</fullName>
    </recommendedName>
</protein>
<dbReference type="AlphaFoldDB" id="A0A0C5BFF3"/>
<organism evidence="1 3">
    <name type="scientific">Rathayibacter toxicus</name>
    <dbReference type="NCBI Taxonomy" id="145458"/>
    <lineage>
        <taxon>Bacteria</taxon>
        <taxon>Bacillati</taxon>
        <taxon>Actinomycetota</taxon>
        <taxon>Actinomycetes</taxon>
        <taxon>Micrococcales</taxon>
        <taxon>Microbacteriaceae</taxon>
        <taxon>Rathayibacter</taxon>
    </lineage>
</organism>
<dbReference type="EMBL" id="PSWU01000012">
    <property type="protein sequence ID" value="PPI14383.1"/>
    <property type="molecule type" value="Genomic_DNA"/>
</dbReference>
<dbReference type="OrthoDB" id="4016818at2"/>
<dbReference type="EMBL" id="LBFI01000057">
    <property type="protein sequence ID" value="KKM44309.1"/>
    <property type="molecule type" value="Genomic_DNA"/>
</dbReference>
<evidence type="ECO:0000313" key="1">
    <source>
        <dbReference type="EMBL" id="KKM44309.1"/>
    </source>
</evidence>
<keyword evidence="3" id="KW-1185">Reference proteome</keyword>
<reference evidence="1 3" key="1">
    <citation type="submission" date="2015-04" db="EMBL/GenBank/DDBJ databases">
        <title>Draft genome sequence of Rathayibacter toxicus strain FH-142 (AKA 70134 or CS 32), a Western Australian isolate.</title>
        <authorList>
            <consortium name="Consortium for Microbial Forensics and Genomics (microFORGE)"/>
            <person name="Knight B.M."/>
            <person name="Roberts D.P."/>
            <person name="Lin D."/>
            <person name="Hari K."/>
            <person name="Fletcher J."/>
            <person name="Melcher U."/>
            <person name="Blagden T."/>
            <person name="Luster D.G."/>
            <person name="Sechler A.J."/>
            <person name="Schneider W.L."/>
            <person name="Winegar R.A."/>
        </authorList>
    </citation>
    <scope>NUCLEOTIDE SEQUENCE [LARGE SCALE GENOMIC DNA]</scope>
    <source>
        <strain evidence="1 3">FH142</strain>
    </source>
</reference>
<evidence type="ECO:0000313" key="4">
    <source>
        <dbReference type="Proteomes" id="UP000237966"/>
    </source>
</evidence>
<accession>A0A0C5BFF3</accession>
<dbReference type="KEGG" id="rtx:TI83_07510"/>
<sequence>MTKQEKAHQKYISRDEKPARLLVPLYRLPDRISSIAEGRKIRAEDIEDGSLKKFSEHVPTFRDLLFYGLANVHQVFVTKSNGIIRSACVINCEAPGEVGPIFFRENTPLPQIEEAVATCLYALRDNGHKYAVTSEYLPLEVHKISTSIEAVRGLSPRQRDWESPWADIYFPLTDRMPLSRREVEVAGHLLEVRTPRPSERLDIIENIAKEWGRGWASEMEAALSHDPYTAVVAISKNRARGEKFHLYAFIAYNVTAPGFASTTAIDRSVQGVGMKLVDALFQRALDELAYRGHRFAILGGISRRIALLRASPDCFTIPGSYPGVFQGEVPVLG</sequence>
<dbReference type="Proteomes" id="UP000237966">
    <property type="component" value="Unassembled WGS sequence"/>
</dbReference>
<dbReference type="KEGG" id="rtc:APU90_09570"/>
<dbReference type="RefSeq" id="WP_027691536.1">
    <property type="nucleotide sequence ID" value="NZ_CP010848.1"/>
</dbReference>
<dbReference type="GeneID" id="93666856"/>
<comment type="caution">
    <text evidence="1">The sequence shown here is derived from an EMBL/GenBank/DDBJ whole genome shotgun (WGS) entry which is preliminary data.</text>
</comment>
<dbReference type="PATRIC" id="fig|145458.7.peg.1706"/>
<evidence type="ECO:0000313" key="2">
    <source>
        <dbReference type="EMBL" id="PPI14383.1"/>
    </source>
</evidence>
<proteinExistence type="predicted"/>